<keyword evidence="3" id="KW-1185">Reference proteome</keyword>
<accession>A0A843WPW3</accession>
<reference evidence="2" key="1">
    <citation type="submission" date="2017-07" db="EMBL/GenBank/DDBJ databases">
        <title>Taro Niue Genome Assembly and Annotation.</title>
        <authorList>
            <person name="Atibalentja N."/>
            <person name="Keating K."/>
            <person name="Fields C.J."/>
        </authorList>
    </citation>
    <scope>NUCLEOTIDE SEQUENCE</scope>
    <source>
        <strain evidence="2">Niue_2</strain>
        <tissue evidence="2">Leaf</tissue>
    </source>
</reference>
<protein>
    <submittedName>
        <fullName evidence="2">Uncharacterized protein</fullName>
    </submittedName>
</protein>
<evidence type="ECO:0000313" key="2">
    <source>
        <dbReference type="EMBL" id="MQM13503.1"/>
    </source>
</evidence>
<organism evidence="2 3">
    <name type="scientific">Colocasia esculenta</name>
    <name type="common">Wild taro</name>
    <name type="synonym">Arum esculentum</name>
    <dbReference type="NCBI Taxonomy" id="4460"/>
    <lineage>
        <taxon>Eukaryota</taxon>
        <taxon>Viridiplantae</taxon>
        <taxon>Streptophyta</taxon>
        <taxon>Embryophyta</taxon>
        <taxon>Tracheophyta</taxon>
        <taxon>Spermatophyta</taxon>
        <taxon>Magnoliopsida</taxon>
        <taxon>Liliopsida</taxon>
        <taxon>Araceae</taxon>
        <taxon>Aroideae</taxon>
        <taxon>Colocasieae</taxon>
        <taxon>Colocasia</taxon>
    </lineage>
</organism>
<sequence length="150" mass="17008">MLPGRNVVATGRPSQQGSGRDDQGCRILVTMVWLSRCGHDVRWRRNGPSDRCDRTALSGVKRTRVNATWSSVAIAFPVFERIVVLEASVLRWCRPARIGDVFVPFGVRRRRPFLREGPNGFVLHVEVRLLSSGRARTGWRRRGDSRSPRS</sequence>
<dbReference type="EMBL" id="NMUH01005717">
    <property type="protein sequence ID" value="MQM13503.1"/>
    <property type="molecule type" value="Genomic_DNA"/>
</dbReference>
<feature type="region of interest" description="Disordered" evidence="1">
    <location>
        <begin position="1"/>
        <end position="22"/>
    </location>
</feature>
<gene>
    <name evidence="2" type="ORF">Taro_046428</name>
</gene>
<name>A0A843WPW3_COLES</name>
<proteinExistence type="predicted"/>
<evidence type="ECO:0000256" key="1">
    <source>
        <dbReference type="SAM" id="MobiDB-lite"/>
    </source>
</evidence>
<comment type="caution">
    <text evidence="2">The sequence shown here is derived from an EMBL/GenBank/DDBJ whole genome shotgun (WGS) entry which is preliminary data.</text>
</comment>
<dbReference type="Proteomes" id="UP000652761">
    <property type="component" value="Unassembled WGS sequence"/>
</dbReference>
<evidence type="ECO:0000313" key="3">
    <source>
        <dbReference type="Proteomes" id="UP000652761"/>
    </source>
</evidence>
<dbReference type="AlphaFoldDB" id="A0A843WPW3"/>